<dbReference type="GeneTree" id="ENSGT00940000154573"/>
<evidence type="ECO:0000259" key="6">
    <source>
        <dbReference type="Pfam" id="PF00079"/>
    </source>
</evidence>
<keyword evidence="5" id="KW-0472">Membrane</keyword>
<keyword evidence="3" id="KW-0646">Protease inhibitor</keyword>
<reference evidence="7" key="1">
    <citation type="submission" date="2025-05" db="UniProtKB">
        <authorList>
            <consortium name="Ensembl"/>
        </authorList>
    </citation>
    <scope>IDENTIFICATION</scope>
</reference>
<dbReference type="Pfam" id="PF00079">
    <property type="entry name" value="Serpin"/>
    <property type="match status" value="1"/>
</dbReference>
<name>A0A8C6AXA7_MONMO</name>
<evidence type="ECO:0000256" key="2">
    <source>
        <dbReference type="ARBA" id="ARBA00022490"/>
    </source>
</evidence>
<dbReference type="PANTHER" id="PTHR11461:SF180">
    <property type="entry name" value="LEUKOCYTE ELASTASE INHIBITOR"/>
    <property type="match status" value="1"/>
</dbReference>
<keyword evidence="8" id="KW-1185">Reference proteome</keyword>
<dbReference type="Gene3D" id="3.30.497.10">
    <property type="entry name" value="Antithrombin, subunit I, domain 2"/>
    <property type="match status" value="1"/>
</dbReference>
<comment type="subcellular location">
    <subcellularLocation>
        <location evidence="1">Cytoplasm</location>
    </subcellularLocation>
</comment>
<keyword evidence="5" id="KW-0812">Transmembrane</keyword>
<feature type="domain" description="Serpin" evidence="6">
    <location>
        <begin position="7"/>
        <end position="56"/>
    </location>
</feature>
<dbReference type="Ensembl" id="ENSMMNT00015007150.1">
    <property type="protein sequence ID" value="ENSMMNP00015006543.1"/>
    <property type="gene ID" value="ENSMMNG00015004872.1"/>
</dbReference>
<keyword evidence="4" id="KW-0722">Serine protease inhibitor</keyword>
<dbReference type="InterPro" id="IPR023796">
    <property type="entry name" value="Serpin_dom"/>
</dbReference>
<sequence length="75" mass="8023">MEQLSTANTRFALDLFCALNKSDPAGNIFISPFSISSALAMVFLGTRGNTAAQMSKPVSPCSYPWAWHQVCPGGL</sequence>
<dbReference type="GO" id="GO:0004867">
    <property type="term" value="F:serine-type endopeptidase inhibitor activity"/>
    <property type="evidence" value="ECO:0007669"/>
    <property type="project" value="UniProtKB-KW"/>
</dbReference>
<evidence type="ECO:0000256" key="3">
    <source>
        <dbReference type="ARBA" id="ARBA00022690"/>
    </source>
</evidence>
<evidence type="ECO:0000256" key="4">
    <source>
        <dbReference type="ARBA" id="ARBA00022900"/>
    </source>
</evidence>
<dbReference type="InterPro" id="IPR042178">
    <property type="entry name" value="Serpin_sf_1"/>
</dbReference>
<evidence type="ECO:0000313" key="7">
    <source>
        <dbReference type="Ensembl" id="ENSMMNP00015006543.1"/>
    </source>
</evidence>
<dbReference type="Ensembl" id="ENSMMNT00015006965.1">
    <property type="protein sequence ID" value="ENSMMNP00015006368.1"/>
    <property type="gene ID" value="ENSMMNG00015004754.1"/>
</dbReference>
<evidence type="ECO:0000256" key="5">
    <source>
        <dbReference type="SAM" id="Phobius"/>
    </source>
</evidence>
<dbReference type="InterPro" id="IPR036186">
    <property type="entry name" value="Serpin_sf"/>
</dbReference>
<protein>
    <recommendedName>
        <fullName evidence="6">Serpin domain-containing protein</fullName>
    </recommendedName>
</protein>
<evidence type="ECO:0000313" key="8">
    <source>
        <dbReference type="Proteomes" id="UP000694561"/>
    </source>
</evidence>
<dbReference type="PANTHER" id="PTHR11461">
    <property type="entry name" value="SERINE PROTEASE INHIBITOR, SERPIN"/>
    <property type="match status" value="1"/>
</dbReference>
<dbReference type="InterPro" id="IPR000215">
    <property type="entry name" value="Serpin_fam"/>
</dbReference>
<dbReference type="SUPFAM" id="SSF56574">
    <property type="entry name" value="Serpins"/>
    <property type="match status" value="1"/>
</dbReference>
<feature type="transmembrane region" description="Helical" evidence="5">
    <location>
        <begin position="28"/>
        <end position="46"/>
    </location>
</feature>
<dbReference type="GO" id="GO:0032691">
    <property type="term" value="P:negative regulation of interleukin-1 beta production"/>
    <property type="evidence" value="ECO:0007669"/>
    <property type="project" value="TreeGrafter"/>
</dbReference>
<keyword evidence="2" id="KW-0963">Cytoplasm</keyword>
<keyword evidence="5" id="KW-1133">Transmembrane helix</keyword>
<dbReference type="GO" id="GO:0005737">
    <property type="term" value="C:cytoplasm"/>
    <property type="evidence" value="ECO:0007669"/>
    <property type="project" value="UniProtKB-SubCell"/>
</dbReference>
<dbReference type="Proteomes" id="UP000694561">
    <property type="component" value="Unplaced"/>
</dbReference>
<dbReference type="AlphaFoldDB" id="A0A8C6AXA7"/>
<organism evidence="7 8">
    <name type="scientific">Monodon monoceros</name>
    <name type="common">Narwhal</name>
    <name type="synonym">Ceratodon monodon</name>
    <dbReference type="NCBI Taxonomy" id="40151"/>
    <lineage>
        <taxon>Eukaryota</taxon>
        <taxon>Metazoa</taxon>
        <taxon>Chordata</taxon>
        <taxon>Craniata</taxon>
        <taxon>Vertebrata</taxon>
        <taxon>Euteleostomi</taxon>
        <taxon>Mammalia</taxon>
        <taxon>Eutheria</taxon>
        <taxon>Laurasiatheria</taxon>
        <taxon>Artiodactyla</taxon>
        <taxon>Whippomorpha</taxon>
        <taxon>Cetacea</taxon>
        <taxon>Odontoceti</taxon>
        <taxon>Monodontidae</taxon>
        <taxon>Monodon</taxon>
    </lineage>
</organism>
<evidence type="ECO:0000256" key="1">
    <source>
        <dbReference type="ARBA" id="ARBA00004496"/>
    </source>
</evidence>
<proteinExistence type="predicted"/>
<dbReference type="GO" id="GO:0005615">
    <property type="term" value="C:extracellular space"/>
    <property type="evidence" value="ECO:0007669"/>
    <property type="project" value="InterPro"/>
</dbReference>
<accession>A0A8C6AXA7</accession>